<name>A0A0B1RQK3_OESDE</name>
<dbReference type="EMBL" id="KN612842">
    <property type="protein sequence ID" value="KHJ75338.1"/>
    <property type="molecule type" value="Genomic_DNA"/>
</dbReference>
<dbReference type="InterPro" id="IPR016135">
    <property type="entry name" value="UBQ-conjugating_enzyme/RWD"/>
</dbReference>
<organism evidence="3 4">
    <name type="scientific">Oesophagostomum dentatum</name>
    <name type="common">Nodular worm</name>
    <dbReference type="NCBI Taxonomy" id="61180"/>
    <lineage>
        <taxon>Eukaryota</taxon>
        <taxon>Metazoa</taxon>
        <taxon>Ecdysozoa</taxon>
        <taxon>Nematoda</taxon>
        <taxon>Chromadorea</taxon>
        <taxon>Rhabditida</taxon>
        <taxon>Rhabditina</taxon>
        <taxon>Rhabditomorpha</taxon>
        <taxon>Strongyloidea</taxon>
        <taxon>Strongylidae</taxon>
        <taxon>Oesophagostomum</taxon>
    </lineage>
</organism>
<dbReference type="Gene3D" id="3.10.110.10">
    <property type="entry name" value="Ubiquitin Conjugating Enzyme"/>
    <property type="match status" value="1"/>
</dbReference>
<reference evidence="3 4" key="1">
    <citation type="submission" date="2014-03" db="EMBL/GenBank/DDBJ databases">
        <title>Draft genome of the hookworm Oesophagostomum dentatum.</title>
        <authorList>
            <person name="Mitreva M."/>
        </authorList>
    </citation>
    <scope>NUCLEOTIDE SEQUENCE [LARGE SCALE GENOMIC DNA]</scope>
    <source>
        <strain evidence="3 4">OD-Hann</strain>
    </source>
</reference>
<dbReference type="AlphaFoldDB" id="A0A0B1RQK3"/>
<dbReference type="InterPro" id="IPR000608">
    <property type="entry name" value="UBC"/>
</dbReference>
<dbReference type="Pfam" id="PF00179">
    <property type="entry name" value="UQ_con"/>
    <property type="match status" value="1"/>
</dbReference>
<feature type="transmembrane region" description="Helical" evidence="1">
    <location>
        <begin position="25"/>
        <end position="42"/>
    </location>
</feature>
<keyword evidence="1" id="KW-0472">Membrane</keyword>
<evidence type="ECO:0000259" key="2">
    <source>
        <dbReference type="PROSITE" id="PS50127"/>
    </source>
</evidence>
<accession>A0A0B1RQK3</accession>
<dbReference type="PROSITE" id="PS50127">
    <property type="entry name" value="UBC_2"/>
    <property type="match status" value="1"/>
</dbReference>
<evidence type="ECO:0000313" key="3">
    <source>
        <dbReference type="EMBL" id="KHJ75338.1"/>
    </source>
</evidence>
<dbReference type="SUPFAM" id="SSF54495">
    <property type="entry name" value="UBC-like"/>
    <property type="match status" value="1"/>
</dbReference>
<keyword evidence="1" id="KW-1133">Transmembrane helix</keyword>
<protein>
    <recommendedName>
        <fullName evidence="2">UBC core domain-containing protein</fullName>
    </recommendedName>
</protein>
<evidence type="ECO:0000256" key="1">
    <source>
        <dbReference type="SAM" id="Phobius"/>
    </source>
</evidence>
<feature type="domain" description="UBC core" evidence="2">
    <location>
        <begin position="1"/>
        <end position="54"/>
    </location>
</feature>
<keyword evidence="4" id="KW-1185">Reference proteome</keyword>
<dbReference type="Proteomes" id="UP000053660">
    <property type="component" value="Unassembled WGS sequence"/>
</dbReference>
<sequence>MLFKDDFPSTPPKCKFEPPLFHPNVYPSGMYFNLLAVLYLFLSHPFSSERGSKV</sequence>
<keyword evidence="1" id="KW-0812">Transmembrane</keyword>
<proteinExistence type="predicted"/>
<evidence type="ECO:0000313" key="4">
    <source>
        <dbReference type="Proteomes" id="UP000053660"/>
    </source>
</evidence>
<gene>
    <name evidence="3" type="ORF">OESDEN_25045</name>
</gene>